<organism evidence="1 2">
    <name type="scientific">Solanum verrucosum</name>
    <dbReference type="NCBI Taxonomy" id="315347"/>
    <lineage>
        <taxon>Eukaryota</taxon>
        <taxon>Viridiplantae</taxon>
        <taxon>Streptophyta</taxon>
        <taxon>Embryophyta</taxon>
        <taxon>Tracheophyta</taxon>
        <taxon>Spermatophyta</taxon>
        <taxon>Magnoliopsida</taxon>
        <taxon>eudicotyledons</taxon>
        <taxon>Gunneridae</taxon>
        <taxon>Pentapetalae</taxon>
        <taxon>asterids</taxon>
        <taxon>lamiids</taxon>
        <taxon>Solanales</taxon>
        <taxon>Solanaceae</taxon>
        <taxon>Solanoideae</taxon>
        <taxon>Solaneae</taxon>
        <taxon>Solanum</taxon>
    </lineage>
</organism>
<dbReference type="EMBL" id="CP133612">
    <property type="protein sequence ID" value="WMV08890.1"/>
    <property type="molecule type" value="Genomic_DNA"/>
</dbReference>
<dbReference type="Proteomes" id="UP001234989">
    <property type="component" value="Chromosome 1"/>
</dbReference>
<gene>
    <name evidence="1" type="ORF">MTR67_002275</name>
</gene>
<dbReference type="AlphaFoldDB" id="A0AAF0TD58"/>
<accession>A0AAF0TD58</accession>
<sequence>CAAKDHSTQLVGITDPLGDLPFGLVHRFFALTFSKFKLCNIGRWSTASRNHSATHRLLMYLIDSIFSFRAWHTGTLGETIAIQRLA</sequence>
<reference evidence="1" key="1">
    <citation type="submission" date="2023-08" db="EMBL/GenBank/DDBJ databases">
        <title>A de novo genome assembly of Solanum verrucosum Schlechtendal, a Mexican diploid species geographically isolated from the other diploid A-genome species in potato relatives.</title>
        <authorList>
            <person name="Hosaka K."/>
        </authorList>
    </citation>
    <scope>NUCLEOTIDE SEQUENCE</scope>
    <source>
        <tissue evidence="1">Young leaves</tissue>
    </source>
</reference>
<name>A0AAF0TD58_SOLVR</name>
<proteinExistence type="predicted"/>
<evidence type="ECO:0000313" key="2">
    <source>
        <dbReference type="Proteomes" id="UP001234989"/>
    </source>
</evidence>
<protein>
    <submittedName>
        <fullName evidence="1">Uncharacterized protein</fullName>
    </submittedName>
</protein>
<evidence type="ECO:0000313" key="1">
    <source>
        <dbReference type="EMBL" id="WMV08890.1"/>
    </source>
</evidence>
<feature type="non-terminal residue" evidence="1">
    <location>
        <position position="1"/>
    </location>
</feature>
<keyword evidence="2" id="KW-1185">Reference proteome</keyword>